<evidence type="ECO:0000256" key="6">
    <source>
        <dbReference type="ARBA" id="ARBA00022679"/>
    </source>
</evidence>
<evidence type="ECO:0000256" key="12">
    <source>
        <dbReference type="RuleBase" id="RU003514"/>
    </source>
</evidence>
<evidence type="ECO:0000313" key="13">
    <source>
        <dbReference type="EMBL" id="KAL0271931.1"/>
    </source>
</evidence>
<keyword evidence="9" id="KW-0479">Metal-binding</keyword>
<keyword evidence="6 12" id="KW-0808">Transferase</keyword>
<dbReference type="EMBL" id="JARGDH010000003">
    <property type="protein sequence ID" value="KAL0271930.1"/>
    <property type="molecule type" value="Genomic_DNA"/>
</dbReference>
<comment type="caution">
    <text evidence="13">The sequence shown here is derived from an EMBL/GenBank/DDBJ whole genome shotgun (WGS) entry which is preliminary data.</text>
</comment>
<gene>
    <name evidence="13" type="ORF">PYX00_005079</name>
</gene>
<sequence length="420" mass="48792">MGKTWEFDAEMLSDMLPVYYKRFFPYAPFYRWLSYGNIDSRQFSNREFSFTLRDDVYLRYQSFNSLHELEEMIKKRNPLKIDIGAIFSFPPSGYRQVTTGLTPIGRELVFDIDLTDYDEIRSCCDGANVCIKCWKFMSLACKILDAALREDFGFKHILWVFSGRRGIHCWVCDASAISLTGPERSAVAEYLQLISGSADCVKRVNLPNTDKLHSSVRRALKFIEEEFVELCITGQKLLDTATSVQKFLQVIVDETLRKQIEQEIQKHNTGPEKWEAIKKELCNDDLRKRRWLLEEIMLQYAYPRLDINVTKGVNHLLKAPFCIHPKTGKVCVPFNPGSADKLDPTTVPVLNQLIEEVNEYDGEMKKQFKDNEGPKIRIKDYKKTSMCRSIQVFEEFVRCLEESWKGNHVKIAISDAKMEF</sequence>
<keyword evidence="5 12" id="KW-0639">Primosome</keyword>
<evidence type="ECO:0000256" key="3">
    <source>
        <dbReference type="ARBA" id="ARBA00009762"/>
    </source>
</evidence>
<dbReference type="PANTHER" id="PTHR10536">
    <property type="entry name" value="DNA PRIMASE SMALL SUBUNIT"/>
    <property type="match status" value="1"/>
</dbReference>
<evidence type="ECO:0000256" key="4">
    <source>
        <dbReference type="ARBA" id="ARBA00022478"/>
    </source>
</evidence>
<keyword evidence="4 12" id="KW-0240">DNA-directed RNA polymerase</keyword>
<dbReference type="GO" id="GO:0046872">
    <property type="term" value="F:metal ion binding"/>
    <property type="evidence" value="ECO:0007669"/>
    <property type="project" value="UniProtKB-KW"/>
</dbReference>
<dbReference type="GO" id="GO:0006270">
    <property type="term" value="P:DNA replication initiation"/>
    <property type="evidence" value="ECO:0007669"/>
    <property type="project" value="UniProtKB-ARBA"/>
</dbReference>
<dbReference type="NCBIfam" id="TIGR00335">
    <property type="entry name" value="primase_sml"/>
    <property type="match status" value="1"/>
</dbReference>
<evidence type="ECO:0000256" key="9">
    <source>
        <dbReference type="ARBA" id="ARBA00022723"/>
    </source>
</evidence>
<proteinExistence type="inferred from homology"/>
<keyword evidence="7" id="KW-0548">Nucleotidyltransferase</keyword>
<dbReference type="InterPro" id="IPR002755">
    <property type="entry name" value="DNA_primase_S"/>
</dbReference>
<dbReference type="AlphaFoldDB" id="A0AAW2HR31"/>
<reference evidence="13" key="1">
    <citation type="journal article" date="2024" name="Gigascience">
        <title>Chromosome-level genome of the poultry shaft louse Menopon gallinae provides insight into the host-switching and adaptive evolution of parasitic lice.</title>
        <authorList>
            <person name="Xu Y."/>
            <person name="Ma L."/>
            <person name="Liu S."/>
            <person name="Liang Y."/>
            <person name="Liu Q."/>
            <person name="He Z."/>
            <person name="Tian L."/>
            <person name="Duan Y."/>
            <person name="Cai W."/>
            <person name="Li H."/>
            <person name="Song F."/>
        </authorList>
    </citation>
    <scope>NUCLEOTIDE SEQUENCE</scope>
    <source>
        <strain evidence="13">Cailab_2023a</strain>
    </source>
</reference>
<evidence type="ECO:0000256" key="10">
    <source>
        <dbReference type="ARBA" id="ARBA00022833"/>
    </source>
</evidence>
<dbReference type="EMBL" id="JARGDH010000003">
    <property type="protein sequence ID" value="KAL0271931.1"/>
    <property type="molecule type" value="Genomic_DNA"/>
</dbReference>
<dbReference type="GO" id="GO:0003899">
    <property type="term" value="F:DNA-directed RNA polymerase activity"/>
    <property type="evidence" value="ECO:0007669"/>
    <property type="project" value="InterPro"/>
</dbReference>
<evidence type="ECO:0000256" key="5">
    <source>
        <dbReference type="ARBA" id="ARBA00022515"/>
    </source>
</evidence>
<dbReference type="SUPFAM" id="SSF56747">
    <property type="entry name" value="Prim-pol domain"/>
    <property type="match status" value="1"/>
</dbReference>
<keyword evidence="8 12" id="KW-0235">DNA replication</keyword>
<evidence type="ECO:0000256" key="2">
    <source>
        <dbReference type="ARBA" id="ARBA00001946"/>
    </source>
</evidence>
<evidence type="ECO:0000256" key="8">
    <source>
        <dbReference type="ARBA" id="ARBA00022705"/>
    </source>
</evidence>
<name>A0AAW2HR31_9NEOP</name>
<dbReference type="GO" id="GO:0005658">
    <property type="term" value="C:alpha DNA polymerase:primase complex"/>
    <property type="evidence" value="ECO:0007669"/>
    <property type="project" value="UniProtKB-ARBA"/>
</dbReference>
<comment type="similarity">
    <text evidence="3 12">Belongs to the eukaryotic-type primase small subunit family.</text>
</comment>
<dbReference type="Gene3D" id="3.90.920.10">
    <property type="entry name" value="DNA primase, PRIM domain"/>
    <property type="match status" value="1"/>
</dbReference>
<accession>A0AAW2HR31</accession>
<dbReference type="EC" id="2.7.7.-" evidence="12"/>
<evidence type="ECO:0000256" key="7">
    <source>
        <dbReference type="ARBA" id="ARBA00022695"/>
    </source>
</evidence>
<dbReference type="InterPro" id="IPR014052">
    <property type="entry name" value="DNA_primase_ssu_euk/arc"/>
</dbReference>
<dbReference type="FunFam" id="3.90.920.10:FF:000001">
    <property type="entry name" value="DNA primase"/>
    <property type="match status" value="1"/>
</dbReference>
<comment type="cofactor">
    <cofactor evidence="2">
        <name>Mg(2+)</name>
        <dbReference type="ChEBI" id="CHEBI:18420"/>
    </cofactor>
</comment>
<dbReference type="GO" id="GO:0006269">
    <property type="term" value="P:DNA replication, synthesis of primer"/>
    <property type="evidence" value="ECO:0007669"/>
    <property type="project" value="UniProtKB-KW"/>
</dbReference>
<evidence type="ECO:0000256" key="11">
    <source>
        <dbReference type="ARBA" id="ARBA00023163"/>
    </source>
</evidence>
<dbReference type="CDD" id="cd04860">
    <property type="entry name" value="AE_Prim_S"/>
    <property type="match status" value="1"/>
</dbReference>
<protein>
    <recommendedName>
        <fullName evidence="12">DNA primase</fullName>
        <ecNumber evidence="12">2.7.7.-</ecNumber>
    </recommendedName>
</protein>
<organism evidence="13">
    <name type="scientific">Menopon gallinae</name>
    <name type="common">poultry shaft louse</name>
    <dbReference type="NCBI Taxonomy" id="328185"/>
    <lineage>
        <taxon>Eukaryota</taxon>
        <taxon>Metazoa</taxon>
        <taxon>Ecdysozoa</taxon>
        <taxon>Arthropoda</taxon>
        <taxon>Hexapoda</taxon>
        <taxon>Insecta</taxon>
        <taxon>Pterygota</taxon>
        <taxon>Neoptera</taxon>
        <taxon>Paraneoptera</taxon>
        <taxon>Psocodea</taxon>
        <taxon>Troctomorpha</taxon>
        <taxon>Phthiraptera</taxon>
        <taxon>Amblycera</taxon>
        <taxon>Menoponidae</taxon>
        <taxon>Menopon</taxon>
    </lineage>
</organism>
<keyword evidence="10" id="KW-0862">Zinc</keyword>
<comment type="cofactor">
    <cofactor evidence="1">
        <name>Mn(2+)</name>
        <dbReference type="ChEBI" id="CHEBI:29035"/>
    </cofactor>
</comment>
<keyword evidence="11" id="KW-0804">Transcription</keyword>
<evidence type="ECO:0000256" key="1">
    <source>
        <dbReference type="ARBA" id="ARBA00001936"/>
    </source>
</evidence>
<dbReference type="Pfam" id="PF01896">
    <property type="entry name" value="DNA_primase_S"/>
    <property type="match status" value="1"/>
</dbReference>